<evidence type="ECO:0000313" key="14">
    <source>
        <dbReference type="Proteomes" id="UP000262825"/>
    </source>
</evidence>
<evidence type="ECO:0000256" key="7">
    <source>
        <dbReference type="ARBA" id="ARBA00023136"/>
    </source>
</evidence>
<evidence type="ECO:0000256" key="8">
    <source>
        <dbReference type="ARBA" id="ARBA00037853"/>
    </source>
</evidence>
<evidence type="ECO:0000313" key="13">
    <source>
        <dbReference type="EMBL" id="SSD61327.1"/>
    </source>
</evidence>
<evidence type="ECO:0000256" key="1">
    <source>
        <dbReference type="ARBA" id="ARBA00004202"/>
    </source>
</evidence>
<evidence type="ECO:0000256" key="3">
    <source>
        <dbReference type="ARBA" id="ARBA00004496"/>
    </source>
</evidence>
<keyword evidence="5" id="KW-0963">Cytoplasm</keyword>
<keyword evidence="7" id="KW-0472">Membrane</keyword>
<evidence type="ECO:0000256" key="5">
    <source>
        <dbReference type="ARBA" id="ARBA00022490"/>
    </source>
</evidence>
<dbReference type="VEuPathDB" id="FungiDB:SCODWIG_03088"/>
<organism evidence="13 14">
    <name type="scientific">Saccharomycodes ludwigii</name>
    <dbReference type="NCBI Taxonomy" id="36035"/>
    <lineage>
        <taxon>Eukaryota</taxon>
        <taxon>Fungi</taxon>
        <taxon>Dikarya</taxon>
        <taxon>Ascomycota</taxon>
        <taxon>Saccharomycotina</taxon>
        <taxon>Saccharomycetes</taxon>
        <taxon>Saccharomycodales</taxon>
        <taxon>Saccharomycodaceae</taxon>
        <taxon>Saccharomycodes</taxon>
    </lineage>
</organism>
<comment type="subcellular location">
    <subcellularLocation>
        <location evidence="2">Bud neck</location>
    </subcellularLocation>
    <subcellularLocation>
        <location evidence="8">Bud tip</location>
    </subcellularLocation>
    <subcellularLocation>
        <location evidence="1">Cell membrane</location>
        <topology evidence="1">Peripheral membrane protein</topology>
    </subcellularLocation>
    <subcellularLocation>
        <location evidence="3">Cytoplasm</location>
    </subcellularLocation>
</comment>
<reference evidence="14" key="1">
    <citation type="submission" date="2018-06" db="EMBL/GenBank/DDBJ databases">
        <authorList>
            <person name="Guldener U."/>
        </authorList>
    </citation>
    <scope>NUCLEOTIDE SEQUENCE [LARGE SCALE GENOMIC DNA]</scope>
    <source>
        <strain evidence="14">UTAD17</strain>
    </source>
</reference>
<dbReference type="GO" id="GO:0005886">
    <property type="term" value="C:plasma membrane"/>
    <property type="evidence" value="ECO:0007669"/>
    <property type="project" value="UniProtKB-SubCell"/>
</dbReference>
<name>A0A376B9J1_9ASCO</name>
<feature type="compositionally biased region" description="Polar residues" evidence="11">
    <location>
        <begin position="78"/>
        <end position="90"/>
    </location>
</feature>
<feature type="region of interest" description="Disordered" evidence="11">
    <location>
        <begin position="70"/>
        <end position="115"/>
    </location>
</feature>
<dbReference type="Gene3D" id="1.10.1000.11">
    <property type="entry name" value="Arf Nucleotide-binding Site Opener,domain 2"/>
    <property type="match status" value="1"/>
</dbReference>
<dbReference type="AlphaFoldDB" id="A0A376B9J1"/>
<keyword evidence="6" id="KW-0344">Guanine-nucleotide releasing factor</keyword>
<dbReference type="GO" id="GO:0005935">
    <property type="term" value="C:cellular bud neck"/>
    <property type="evidence" value="ECO:0007669"/>
    <property type="project" value="UniProtKB-SubCell"/>
</dbReference>
<dbReference type="InterPro" id="IPR035999">
    <property type="entry name" value="Sec7_dom_sf"/>
</dbReference>
<evidence type="ECO:0000256" key="10">
    <source>
        <dbReference type="ARBA" id="ARBA00040041"/>
    </source>
</evidence>
<dbReference type="InterPro" id="IPR000904">
    <property type="entry name" value="Sec7_dom"/>
</dbReference>
<proteinExistence type="inferred from homology"/>
<dbReference type="Pfam" id="PF01369">
    <property type="entry name" value="Sec7"/>
    <property type="match status" value="1"/>
</dbReference>
<comment type="similarity">
    <text evidence="9">Belongs to the YEL1 family.</text>
</comment>
<evidence type="ECO:0000256" key="2">
    <source>
        <dbReference type="ARBA" id="ARBA00004266"/>
    </source>
</evidence>
<feature type="compositionally biased region" description="Low complexity" evidence="11">
    <location>
        <begin position="546"/>
        <end position="555"/>
    </location>
</feature>
<dbReference type="SUPFAM" id="SSF48425">
    <property type="entry name" value="Sec7 domain"/>
    <property type="match status" value="1"/>
</dbReference>
<feature type="domain" description="SEC7" evidence="12">
    <location>
        <begin position="97"/>
        <end position="324"/>
    </location>
</feature>
<sequence length="932" mass="105881">MDPIHELESIATRFTDDDVSLYDAASTLQDMNHIVLTDSNGVLSNYEVIVPSNSSNSIINKIKNIKTENRVEQKDNATSKTTSADSNNNTNEREEADISENEDEKTPTFPPSDLIVNTPPLSFGNTINEENCVDNSVTSVPHDTPSRNSEAEQTKKEIELAKNIAIDILNCNFDKIPYTQYSNYIGNKKHKDVCYQFLNLLSPLPVSLLDTLIKLSLSIYFIAEATCIDSILEVTSHVWVANHLQDDISSKKYKNNFKLIHIILFSLLILNSDLHNENSNSCKFKISEFVENTVHALSKEDPSITTKDFEEELTEYYYIIQRRKLPLYKPMSNTSNIRNNFKIKRNVTSTRKKKNRMLTNSALIKSFANNNNNTDFSSKKSFSPATVGSPLSRTTTINDSLCSNNTSVTDLNSTNSTGNNMNNQKLDTFSRLSTEFSSITIDSNNSSSLSRPFTSTTGPTSTRDMGTANSKLYSAEFFDDKYKWQNDTSWFMDNWVEFLEHDLNLNSDFRTSRAGGASTDNNIDNNDIGSDFSQPSKPKTHHSLHKASSTSSLSRNFGKSLKLSLSNTSLNSNVSNTGNTNGNKGTRVDLTHRNTNKTTKLKNFFSRIKVKTEDISDSKFLQDNKDLMIQDLRHQNWKLVNLIVSEGRVYIFIFDRMLKNETGLNSLSFAKKFCSTYEVYNLFGTESKLVEDNMVISNDSLDIDDDKKKWVFTITFPSYDSNSTAKTTFHLRTKNKVLAEKYIQSCNFWSSRITPIPNAQFDMVSNLEYGWSEDILTFGHTNTMGGDNNISLGDADNKSTIVSLWKPLYSIDCLVHTDLQTTQLCDTTLKSQYKNLKIFTQSLSDLIDEHLNIVKPKMLAYWQHYVHISNDILSFDLAMDNWTEKYLFLIKHYDHQILYLNALENLRKEAEKLGDAELQNYFAINGEETQSN</sequence>
<dbReference type="GO" id="GO:0005085">
    <property type="term" value="F:guanyl-nucleotide exchange factor activity"/>
    <property type="evidence" value="ECO:0007669"/>
    <property type="project" value="UniProtKB-KW"/>
</dbReference>
<keyword evidence="14" id="KW-1185">Reference proteome</keyword>
<dbReference type="InterPro" id="IPR056468">
    <property type="entry name" value="PH_GEF_YEL1"/>
</dbReference>
<evidence type="ECO:0000256" key="6">
    <source>
        <dbReference type="ARBA" id="ARBA00022658"/>
    </source>
</evidence>
<dbReference type="Proteomes" id="UP000262825">
    <property type="component" value="Unassembled WGS sequence"/>
</dbReference>
<evidence type="ECO:0000256" key="4">
    <source>
        <dbReference type="ARBA" id="ARBA00022475"/>
    </source>
</evidence>
<feature type="compositionally biased region" description="Low complexity" evidence="11">
    <location>
        <begin position="568"/>
        <end position="585"/>
    </location>
</feature>
<dbReference type="PROSITE" id="PS50190">
    <property type="entry name" value="SEC7"/>
    <property type="match status" value="1"/>
</dbReference>
<feature type="compositionally biased region" description="Acidic residues" evidence="11">
    <location>
        <begin position="94"/>
        <end position="103"/>
    </location>
</feature>
<evidence type="ECO:0000256" key="9">
    <source>
        <dbReference type="ARBA" id="ARBA00038404"/>
    </source>
</evidence>
<dbReference type="GO" id="GO:0005737">
    <property type="term" value="C:cytoplasm"/>
    <property type="evidence" value="ECO:0007669"/>
    <property type="project" value="UniProtKB-SubCell"/>
</dbReference>
<keyword evidence="4" id="KW-1003">Cell membrane</keyword>
<gene>
    <name evidence="13" type="ORF">SCODWIG_03088</name>
</gene>
<dbReference type="EMBL" id="UFAJ01000653">
    <property type="protein sequence ID" value="SSD61327.1"/>
    <property type="molecule type" value="Genomic_DNA"/>
</dbReference>
<accession>A0A376B9J1</accession>
<dbReference type="InterPro" id="IPR023394">
    <property type="entry name" value="Sec7_C_sf"/>
</dbReference>
<dbReference type="Pfam" id="PF23633">
    <property type="entry name" value="PH_GEF_YEL1"/>
    <property type="match status" value="1"/>
</dbReference>
<dbReference type="GO" id="GO:0032012">
    <property type="term" value="P:regulation of ARF protein signal transduction"/>
    <property type="evidence" value="ECO:0007669"/>
    <property type="project" value="InterPro"/>
</dbReference>
<evidence type="ECO:0000259" key="12">
    <source>
        <dbReference type="PROSITE" id="PS50190"/>
    </source>
</evidence>
<dbReference type="GO" id="GO:0005934">
    <property type="term" value="C:cellular bud tip"/>
    <property type="evidence" value="ECO:0007669"/>
    <property type="project" value="UniProtKB-SubCell"/>
</dbReference>
<feature type="region of interest" description="Disordered" evidence="11">
    <location>
        <begin position="513"/>
        <end position="555"/>
    </location>
</feature>
<dbReference type="SMART" id="SM00222">
    <property type="entry name" value="Sec7"/>
    <property type="match status" value="1"/>
</dbReference>
<evidence type="ECO:0000256" key="11">
    <source>
        <dbReference type="SAM" id="MobiDB-lite"/>
    </source>
</evidence>
<protein>
    <recommendedName>
        <fullName evidence="10">Guanine-nucleotide exchange factor YEL1</fullName>
    </recommendedName>
</protein>
<feature type="region of interest" description="Disordered" evidence="11">
    <location>
        <begin position="568"/>
        <end position="590"/>
    </location>
</feature>